<sequence>MSKNKAKNKRRLSQLEPSHDIASRQTRSRAESQTQIVVQPELLQSDHSLEVVQVREEQGMQVIVRRESEKVKTFSRISPATLYKLLVGDRNFKGLTEKQKDDVHAIGFGRLLDLKIEEFPWDLCRWLVKNFDPFHSSLLLDTGKMKITLDNVYVSLGLPKGAKKVIEAKARDPSVEYTKIVSDWFRDLGVNSTVIVGDIVKNIKVLVDGGEIFKRSFVVLVVSTLLNGNKNAKANCKILKSLGDVNDVKDMNWCQYRLESLCDCSREWQAENGDGLFKGPAIVLLLCYMDRVTFMGRQLVERKFPLIKSWTTSKIQERSDLEKKMAGRFGQGKVEETLTIKEEKETNGADQKECLKEVVSAAMEFAGAFSKFDDVVEQANSKFPNFQAVAKLHNLANMIFDVYQECDKHEQQTDQQTNEQEESIDMNEMHTQSIDRPEEPKEPKEKTMDGDFVLDDENLGPDFWKAFDEEVRKAISNTAANKVSRPSTLSPPPSPPPHPSPLLTKLPPPQTKLPPPPPPQTKLPPPPPPSPQSNFCSSKTPSMASHHGPRRSPRLAHIEMPSFNLFSSPLPPTPPFVPPLPPPPPTHTRFSPRLVNIPPSSPVPSVRHAANTQPSRRFSPRLNNAHVVHSVSPTIVDVIDCDIKILKKREGNPSFLYRSPFINRHVNALRDLTQKERCMADWVFADLEKR</sequence>
<accession>A0ABM3RR26</accession>
<gene>
    <name evidence="3" type="primary">LOC110780051</name>
</gene>
<reference evidence="3" key="2">
    <citation type="submission" date="2025-08" db="UniProtKB">
        <authorList>
            <consortium name="RefSeq"/>
        </authorList>
    </citation>
    <scope>IDENTIFICATION</scope>
    <source>
        <tissue evidence="3">Leaf</tissue>
    </source>
</reference>
<feature type="region of interest" description="Disordered" evidence="1">
    <location>
        <begin position="1"/>
        <end position="31"/>
    </location>
</feature>
<dbReference type="PANTHER" id="PTHR34835">
    <property type="entry name" value="OS07G0283600 PROTEIN-RELATED"/>
    <property type="match status" value="1"/>
</dbReference>
<dbReference type="Proteomes" id="UP000813463">
    <property type="component" value="Chromosome 4"/>
</dbReference>
<evidence type="ECO:0000313" key="2">
    <source>
        <dbReference type="Proteomes" id="UP000813463"/>
    </source>
</evidence>
<keyword evidence="2" id="KW-1185">Reference proteome</keyword>
<reference evidence="2" key="1">
    <citation type="journal article" date="2021" name="Nat. Commun.">
        <title>Genomic analyses provide insights into spinach domestication and the genetic basis of agronomic traits.</title>
        <authorList>
            <person name="Cai X."/>
            <person name="Sun X."/>
            <person name="Xu C."/>
            <person name="Sun H."/>
            <person name="Wang X."/>
            <person name="Ge C."/>
            <person name="Zhang Z."/>
            <person name="Wang Q."/>
            <person name="Fei Z."/>
            <person name="Jiao C."/>
            <person name="Wang Q."/>
        </authorList>
    </citation>
    <scope>NUCLEOTIDE SEQUENCE [LARGE SCALE GENOMIC DNA]</scope>
    <source>
        <strain evidence="2">cv. Varoflay</strain>
    </source>
</reference>
<name>A0ABM3RR26_SPIOL</name>
<feature type="compositionally biased region" description="Polar residues" evidence="1">
    <location>
        <begin position="534"/>
        <end position="543"/>
    </location>
</feature>
<feature type="region of interest" description="Disordered" evidence="1">
    <location>
        <begin position="409"/>
        <end position="457"/>
    </location>
</feature>
<feature type="compositionally biased region" description="Pro residues" evidence="1">
    <location>
        <begin position="489"/>
        <end position="531"/>
    </location>
</feature>
<organism evidence="2 3">
    <name type="scientific">Spinacia oleracea</name>
    <name type="common">Spinach</name>
    <dbReference type="NCBI Taxonomy" id="3562"/>
    <lineage>
        <taxon>Eukaryota</taxon>
        <taxon>Viridiplantae</taxon>
        <taxon>Streptophyta</taxon>
        <taxon>Embryophyta</taxon>
        <taxon>Tracheophyta</taxon>
        <taxon>Spermatophyta</taxon>
        <taxon>Magnoliopsida</taxon>
        <taxon>eudicotyledons</taxon>
        <taxon>Gunneridae</taxon>
        <taxon>Pentapetalae</taxon>
        <taxon>Caryophyllales</taxon>
        <taxon>Chenopodiaceae</taxon>
        <taxon>Chenopodioideae</taxon>
        <taxon>Anserineae</taxon>
        <taxon>Spinacia</taxon>
    </lineage>
</organism>
<feature type="compositionally biased region" description="Basic residues" evidence="1">
    <location>
        <begin position="1"/>
        <end position="12"/>
    </location>
</feature>
<evidence type="ECO:0000313" key="3">
    <source>
        <dbReference type="RefSeq" id="XP_056698066.1"/>
    </source>
</evidence>
<dbReference type="PANTHER" id="PTHR34835:SF90">
    <property type="entry name" value="AMINOTRANSFERASE-LIKE PLANT MOBILE DOMAIN-CONTAINING PROTEIN"/>
    <property type="match status" value="1"/>
</dbReference>
<dbReference type="PRINTS" id="PR01217">
    <property type="entry name" value="PRICHEXTENSN"/>
</dbReference>
<protein>
    <submittedName>
        <fullName evidence="3">Uncharacterized protein</fullName>
    </submittedName>
</protein>
<dbReference type="RefSeq" id="XP_056698066.1">
    <property type="nucleotide sequence ID" value="XM_056842088.1"/>
</dbReference>
<feature type="region of interest" description="Disordered" evidence="1">
    <location>
        <begin position="477"/>
        <end position="553"/>
    </location>
</feature>
<feature type="compositionally biased region" description="Basic and acidic residues" evidence="1">
    <location>
        <begin position="433"/>
        <end position="449"/>
    </location>
</feature>
<evidence type="ECO:0000256" key="1">
    <source>
        <dbReference type="SAM" id="MobiDB-lite"/>
    </source>
</evidence>
<proteinExistence type="predicted"/>
<dbReference type="GeneID" id="110780051"/>